<dbReference type="Pfam" id="PF01479">
    <property type="entry name" value="S4"/>
    <property type="match status" value="1"/>
</dbReference>
<dbReference type="PANTHER" id="PTHR11831">
    <property type="entry name" value="30S 40S RIBOSOMAL PROTEIN"/>
    <property type="match status" value="1"/>
</dbReference>
<sequence length="575" mass="68058">MKKLSTNNNHLIISKSLKIDPISSFPNSSNLEPFLSKFNKFGTKFGDKKKLLKLRYLLQNSKMFKIKTLPFPIVCSKMDKSITQLTTKSSVNLSKDFSLYLSLIKKPVNLLFSIDQFLFEFSKKSYQQKKTQEFLQQLKERKKLSLFYGHLTRKQLVNLFNQVIRNKGFFSKNVFSLLERRLDVVLYRSGITKTVTEARQLIKHKKIQVNQNLINIPSFLLNPGDMISIVPEAGEFLNNQLVPNFVPNLINLERNGSKFIEFGNEKKSLNHKLRKNSPKIFGDFYSKLQKIWDKPLNINKVVFSLIPNLTKLEKKKRTQFKSKLFCKLFIQLICTRIQLRCFLELKKNFLITNSFPNLKNLEPKLSPNWNHNRNKKKLMEYEKNILTLLKGKSFFPEKNSLFIKKHYLSKSKNNQLDNLYANTGSLQKKPKFWSRNLLFFPNFLDSGYKKRSQITPIGSKFIKFGNKQEKKTLKRTHSVKKNLALYRNSFLFFFKYFKNDAKFQNLVTLSMKKFFFKKSFYKKKPSFSKNLTFRVIKPIHLEVSYNLLNIIYLYSPQRLNFPFFIDLDLIYRSLR</sequence>
<evidence type="ECO:0000256" key="4">
    <source>
        <dbReference type="ARBA" id="ARBA00022980"/>
    </source>
</evidence>
<accession>A0A2I4S771</accession>
<organism evidence="8">
    <name type="scientific">Chlorella sp. ATCC 30562</name>
    <dbReference type="NCBI Taxonomy" id="2025116"/>
    <lineage>
        <taxon>Eukaryota</taxon>
        <taxon>Viridiplantae</taxon>
        <taxon>Chlorophyta</taxon>
        <taxon>core chlorophytes</taxon>
        <taxon>Trebouxiophyceae</taxon>
        <taxon>Chlorellales</taxon>
        <taxon>Chlorellaceae</taxon>
        <taxon>Chlorella clade</taxon>
        <taxon>Chlorella</taxon>
    </lineage>
</organism>
<evidence type="ECO:0000256" key="6">
    <source>
        <dbReference type="PROSITE-ProRule" id="PRU00182"/>
    </source>
</evidence>
<dbReference type="EMBL" id="KY629618">
    <property type="protein sequence ID" value="AST08878.1"/>
    <property type="molecule type" value="Genomic_DNA"/>
</dbReference>
<reference evidence="8" key="1">
    <citation type="journal article" date="2017" name="Sci. Rep.">
        <title>Multiple origins of endosymbionts in Chlorellaceae with no reductive effects on the plastid or mitochondrial genomes.</title>
        <authorList>
            <person name="Fan W."/>
            <person name="Guo W."/>
            <person name="Van Etten J.L."/>
            <person name="Mower J.P."/>
        </authorList>
    </citation>
    <scope>NUCLEOTIDE SEQUENCE</scope>
</reference>
<dbReference type="GO" id="GO:0042274">
    <property type="term" value="P:ribosomal small subunit biogenesis"/>
    <property type="evidence" value="ECO:0007669"/>
    <property type="project" value="TreeGrafter"/>
</dbReference>
<keyword evidence="8" id="KW-0496">Mitochondrion</keyword>
<dbReference type="InterPro" id="IPR022801">
    <property type="entry name" value="Ribosomal_uS4"/>
</dbReference>
<evidence type="ECO:0000256" key="5">
    <source>
        <dbReference type="ARBA" id="ARBA00023274"/>
    </source>
</evidence>
<evidence type="ECO:0000259" key="7">
    <source>
        <dbReference type="SMART" id="SM00363"/>
    </source>
</evidence>
<dbReference type="InterPro" id="IPR018079">
    <property type="entry name" value="Ribosomal_uS4_CS"/>
</dbReference>
<dbReference type="GO" id="GO:0015935">
    <property type="term" value="C:small ribosomal subunit"/>
    <property type="evidence" value="ECO:0007669"/>
    <property type="project" value="TreeGrafter"/>
</dbReference>
<dbReference type="PANTHER" id="PTHR11831:SF30">
    <property type="entry name" value="SMALL RIBOSOMAL SUBUNIT PROTEIN US4M"/>
    <property type="match status" value="1"/>
</dbReference>
<evidence type="ECO:0000256" key="2">
    <source>
        <dbReference type="ARBA" id="ARBA00022730"/>
    </source>
</evidence>
<dbReference type="GO" id="GO:0003735">
    <property type="term" value="F:structural constituent of ribosome"/>
    <property type="evidence" value="ECO:0007669"/>
    <property type="project" value="TreeGrafter"/>
</dbReference>
<evidence type="ECO:0000256" key="1">
    <source>
        <dbReference type="ARBA" id="ARBA00007465"/>
    </source>
</evidence>
<evidence type="ECO:0000313" key="8">
    <source>
        <dbReference type="EMBL" id="AST08878.1"/>
    </source>
</evidence>
<keyword evidence="2 6" id="KW-0699">rRNA-binding</keyword>
<dbReference type="GO" id="GO:0019843">
    <property type="term" value="F:rRNA binding"/>
    <property type="evidence" value="ECO:0007669"/>
    <property type="project" value="UniProtKB-KW"/>
</dbReference>
<feature type="domain" description="RNA-binding S4" evidence="7">
    <location>
        <begin position="180"/>
        <end position="238"/>
    </location>
</feature>
<dbReference type="SMART" id="SM00363">
    <property type="entry name" value="S4"/>
    <property type="match status" value="1"/>
</dbReference>
<dbReference type="Gene3D" id="1.10.1050.10">
    <property type="entry name" value="Ribosomal Protein S4 Delta 41, Chain A, domain 1"/>
    <property type="match status" value="1"/>
</dbReference>
<gene>
    <name evidence="8" type="primary">rps4</name>
</gene>
<geneLocation type="mitochondrion" evidence="8"/>
<dbReference type="Gene3D" id="3.10.290.10">
    <property type="entry name" value="RNA-binding S4 domain"/>
    <property type="match status" value="1"/>
</dbReference>
<dbReference type="CDD" id="cd00165">
    <property type="entry name" value="S4"/>
    <property type="match status" value="1"/>
</dbReference>
<dbReference type="InterPro" id="IPR036986">
    <property type="entry name" value="S4_RNA-bd_sf"/>
</dbReference>
<proteinExistence type="inferred from homology"/>
<dbReference type="InterPro" id="IPR002942">
    <property type="entry name" value="S4_RNA-bd"/>
</dbReference>
<dbReference type="PROSITE" id="PS00632">
    <property type="entry name" value="RIBOSOMAL_S4"/>
    <property type="match status" value="1"/>
</dbReference>
<dbReference type="SUPFAM" id="SSF55174">
    <property type="entry name" value="Alpha-L RNA-binding motif"/>
    <property type="match status" value="1"/>
</dbReference>
<keyword evidence="5" id="KW-0687">Ribonucleoprotein</keyword>
<keyword evidence="4 8" id="KW-0689">Ribosomal protein</keyword>
<dbReference type="PROSITE" id="PS50889">
    <property type="entry name" value="S4"/>
    <property type="match status" value="1"/>
</dbReference>
<evidence type="ECO:0000256" key="3">
    <source>
        <dbReference type="ARBA" id="ARBA00022884"/>
    </source>
</evidence>
<name>A0A2I4S771_9CHLO</name>
<dbReference type="AlphaFoldDB" id="A0A2I4S771"/>
<keyword evidence="3 6" id="KW-0694">RNA-binding</keyword>
<protein>
    <submittedName>
        <fullName evidence="8">30S ribosomal protein S4</fullName>
    </submittedName>
</protein>
<comment type="similarity">
    <text evidence="1">Belongs to the universal ribosomal protein uS4 family.</text>
</comment>